<proteinExistence type="predicted"/>
<sequence>MALTSVDNSLKQASSLISLSSLQESIRSLEDEFSYTMQEMRREVEDSNESTEEEELMMLCFPRLSSLTISNCPNLNLMPLFPTLDDVLHLYDTSSAPLQQMVKMRGWRSPSSPVSSSSVLLSNLNLLQR</sequence>
<evidence type="ECO:0008006" key="2">
    <source>
        <dbReference type="Google" id="ProtNLM"/>
    </source>
</evidence>
<reference evidence="1" key="1">
    <citation type="submission" date="2019-03" db="EMBL/GenBank/DDBJ databases">
        <authorList>
            <person name="Mank J."/>
            <person name="Almeida P."/>
        </authorList>
    </citation>
    <scope>NUCLEOTIDE SEQUENCE</scope>
    <source>
        <strain evidence="1">78183</strain>
    </source>
</reference>
<protein>
    <recommendedName>
        <fullName evidence="2">Rx N-terminal domain-containing protein</fullName>
    </recommendedName>
</protein>
<accession>A0A6N2NBC3</accession>
<name>A0A6N2NBC3_SALVM</name>
<evidence type="ECO:0000313" key="1">
    <source>
        <dbReference type="EMBL" id="VFU63236.1"/>
    </source>
</evidence>
<dbReference type="AlphaFoldDB" id="A0A6N2NBC3"/>
<gene>
    <name evidence="1" type="ORF">SVIM_LOCUS481302</name>
</gene>
<dbReference type="EMBL" id="CAADRP010002196">
    <property type="protein sequence ID" value="VFU63236.1"/>
    <property type="molecule type" value="Genomic_DNA"/>
</dbReference>
<organism evidence="1">
    <name type="scientific">Salix viminalis</name>
    <name type="common">Common osier</name>
    <name type="synonym">Basket willow</name>
    <dbReference type="NCBI Taxonomy" id="40686"/>
    <lineage>
        <taxon>Eukaryota</taxon>
        <taxon>Viridiplantae</taxon>
        <taxon>Streptophyta</taxon>
        <taxon>Embryophyta</taxon>
        <taxon>Tracheophyta</taxon>
        <taxon>Spermatophyta</taxon>
        <taxon>Magnoliopsida</taxon>
        <taxon>eudicotyledons</taxon>
        <taxon>Gunneridae</taxon>
        <taxon>Pentapetalae</taxon>
        <taxon>rosids</taxon>
        <taxon>fabids</taxon>
        <taxon>Malpighiales</taxon>
        <taxon>Salicaceae</taxon>
        <taxon>Saliceae</taxon>
        <taxon>Salix</taxon>
    </lineage>
</organism>